<accession>A0A158GW46</accession>
<name>A0A158GW46_9BURK</name>
<evidence type="ECO:0000259" key="5">
    <source>
        <dbReference type="Pfam" id="PF00303"/>
    </source>
</evidence>
<dbReference type="PANTHER" id="PTHR11548">
    <property type="entry name" value="THYMIDYLATE SYNTHASE 1"/>
    <property type="match status" value="1"/>
</dbReference>
<gene>
    <name evidence="4" type="primary">thyA</name>
    <name evidence="6" type="ORF">AWB65_02618</name>
</gene>
<keyword evidence="4" id="KW-0545">Nucleotide biosynthesis</keyword>
<comment type="pathway">
    <text evidence="4">Pyrimidine metabolism; dTTP biosynthesis.</text>
</comment>
<feature type="binding site" description="in other chain" evidence="4">
    <location>
        <begin position="215"/>
        <end position="218"/>
    </location>
    <ligand>
        <name>dUMP</name>
        <dbReference type="ChEBI" id="CHEBI:246422"/>
        <note>ligand shared between dimeric partners</note>
    </ligand>
</feature>
<dbReference type="OrthoDB" id="9774633at2"/>
<evidence type="ECO:0000256" key="2">
    <source>
        <dbReference type="ARBA" id="ARBA00022603"/>
    </source>
</evidence>
<dbReference type="SUPFAM" id="SSF55831">
    <property type="entry name" value="Thymidylate synthase/dCMP hydroxymethylase"/>
    <property type="match status" value="1"/>
</dbReference>
<evidence type="ECO:0000313" key="7">
    <source>
        <dbReference type="Proteomes" id="UP000054977"/>
    </source>
</evidence>
<dbReference type="InterPro" id="IPR023451">
    <property type="entry name" value="Thymidate_synth/dCMP_Mease_dom"/>
</dbReference>
<comment type="similarity">
    <text evidence="4">Belongs to the thymidylate synthase family. Bacterial-type ThyA subfamily.</text>
</comment>
<reference evidence="6" key="1">
    <citation type="submission" date="2016-01" db="EMBL/GenBank/DDBJ databases">
        <authorList>
            <person name="Peeters C."/>
        </authorList>
    </citation>
    <scope>NUCLEOTIDE SEQUENCE [LARGE SCALE GENOMIC DNA]</scope>
    <source>
        <strain evidence="6">LMG 22934</strain>
    </source>
</reference>
<dbReference type="EC" id="2.1.1.45" evidence="1 4"/>
<dbReference type="InterPro" id="IPR000398">
    <property type="entry name" value="Thymidylate_synthase"/>
</dbReference>
<dbReference type="Proteomes" id="UP000054977">
    <property type="component" value="Unassembled WGS sequence"/>
</dbReference>
<dbReference type="PANTHER" id="PTHR11548:SF2">
    <property type="entry name" value="THYMIDYLATE SYNTHASE"/>
    <property type="match status" value="1"/>
</dbReference>
<dbReference type="Pfam" id="PF00303">
    <property type="entry name" value="Thymidylat_synt"/>
    <property type="match status" value="1"/>
</dbReference>
<keyword evidence="2 4" id="KW-0489">Methyltransferase</keyword>
<dbReference type="UniPathway" id="UPA00575"/>
<dbReference type="GO" id="GO:0006235">
    <property type="term" value="P:dTTP biosynthetic process"/>
    <property type="evidence" value="ECO:0007669"/>
    <property type="project" value="UniProtKB-UniRule"/>
</dbReference>
<dbReference type="InterPro" id="IPR045097">
    <property type="entry name" value="Thymidate_synth/dCMP_Mease"/>
</dbReference>
<feature type="binding site" evidence="4">
    <location>
        <begin position="173"/>
        <end position="174"/>
    </location>
    <ligand>
        <name>dUMP</name>
        <dbReference type="ChEBI" id="CHEBI:246422"/>
        <note>ligand shared between dimeric partners</note>
    </ligand>
</feature>
<dbReference type="NCBIfam" id="TIGR03284">
    <property type="entry name" value="thym_sym"/>
    <property type="match status" value="1"/>
</dbReference>
<dbReference type="HAMAP" id="MF_00008">
    <property type="entry name" value="Thymidy_synth_bact"/>
    <property type="match status" value="1"/>
</dbReference>
<comment type="subcellular location">
    <subcellularLocation>
        <location evidence="4">Cytoplasm</location>
    </subcellularLocation>
</comment>
<keyword evidence="3 4" id="KW-0808">Transferase</keyword>
<comment type="catalytic activity">
    <reaction evidence="4">
        <text>dUMP + (6R)-5,10-methylene-5,6,7,8-tetrahydrofolate = 7,8-dihydrofolate + dTMP</text>
        <dbReference type="Rhea" id="RHEA:12104"/>
        <dbReference type="ChEBI" id="CHEBI:15636"/>
        <dbReference type="ChEBI" id="CHEBI:57451"/>
        <dbReference type="ChEBI" id="CHEBI:63528"/>
        <dbReference type="ChEBI" id="CHEBI:246422"/>
        <dbReference type="EC" id="2.1.1.45"/>
    </reaction>
</comment>
<keyword evidence="7" id="KW-1185">Reference proteome</keyword>
<feature type="binding site" evidence="4">
    <location>
        <position position="218"/>
    </location>
    <ligand>
        <name>(6R)-5,10-methylene-5,6,7,8-tetrahydrofolate</name>
        <dbReference type="ChEBI" id="CHEBI:15636"/>
    </ligand>
</feature>
<feature type="binding site" description="in other chain" evidence="4">
    <location>
        <begin position="256"/>
        <end position="258"/>
    </location>
    <ligand>
        <name>dUMP</name>
        <dbReference type="ChEBI" id="CHEBI:246422"/>
        <note>ligand shared between dimeric partners</note>
    </ligand>
</feature>
<comment type="caution">
    <text evidence="4">Lacks conserved residue(s) required for the propagation of feature annotation.</text>
</comment>
<dbReference type="NCBIfam" id="NF010393">
    <property type="entry name" value="PRK13821.1"/>
    <property type="match status" value="1"/>
</dbReference>
<dbReference type="STRING" id="326474.AWB65_02618"/>
<dbReference type="GO" id="GO:0006231">
    <property type="term" value="P:dTMP biosynthetic process"/>
    <property type="evidence" value="ECO:0007669"/>
    <property type="project" value="UniProtKB-UniRule"/>
</dbReference>
<dbReference type="GO" id="GO:0032259">
    <property type="term" value="P:methylation"/>
    <property type="evidence" value="ECO:0007669"/>
    <property type="project" value="UniProtKB-KW"/>
</dbReference>
<evidence type="ECO:0000256" key="3">
    <source>
        <dbReference type="ARBA" id="ARBA00022679"/>
    </source>
</evidence>
<dbReference type="AlphaFoldDB" id="A0A158GW46"/>
<dbReference type="EMBL" id="FCNW02000010">
    <property type="protein sequence ID" value="SAL36286.1"/>
    <property type="molecule type" value="Genomic_DNA"/>
</dbReference>
<feature type="binding site" evidence="4">
    <location>
        <position position="323"/>
    </location>
    <ligand>
        <name>(6R)-5,10-methylene-5,6,7,8-tetrahydrofolate</name>
        <dbReference type="ChEBI" id="CHEBI:15636"/>
    </ligand>
</feature>
<dbReference type="CDD" id="cd00351">
    <property type="entry name" value="TS_Pyrimidine_HMase"/>
    <property type="match status" value="1"/>
</dbReference>
<evidence type="ECO:0000256" key="1">
    <source>
        <dbReference type="ARBA" id="ARBA00011947"/>
    </source>
</evidence>
<feature type="binding site" description="in other chain" evidence="4">
    <location>
        <position position="226"/>
    </location>
    <ligand>
        <name>dUMP</name>
        <dbReference type="ChEBI" id="CHEBI:246422"/>
        <note>ligand shared between dimeric partners</note>
    </ligand>
</feature>
<proteinExistence type="inferred from homology"/>
<protein>
    <recommendedName>
        <fullName evidence="1 4">Thymidylate synthase</fullName>
        <shortName evidence="4">TS</shortName>
        <shortName evidence="4">TSase</shortName>
        <ecNumber evidence="1 4">2.1.1.45</ecNumber>
    </recommendedName>
</protein>
<dbReference type="GO" id="GO:0004799">
    <property type="term" value="F:thymidylate synthase activity"/>
    <property type="evidence" value="ECO:0007669"/>
    <property type="project" value="UniProtKB-UniRule"/>
</dbReference>
<dbReference type="GO" id="GO:0005829">
    <property type="term" value="C:cytosol"/>
    <property type="evidence" value="ECO:0007669"/>
    <property type="project" value="TreeGrafter"/>
</dbReference>
<evidence type="ECO:0000313" key="6">
    <source>
        <dbReference type="EMBL" id="SAL36286.1"/>
    </source>
</evidence>
<comment type="caution">
    <text evidence="6">The sequence shown here is derived from an EMBL/GenBank/DDBJ whole genome shotgun (WGS) entry which is preliminary data.</text>
</comment>
<dbReference type="RefSeq" id="WP_087667552.1">
    <property type="nucleotide sequence ID" value="NZ_FCNW02000010.1"/>
</dbReference>
<feature type="active site" description="Nucleophile" evidence="4">
    <location>
        <position position="193"/>
    </location>
</feature>
<comment type="subunit">
    <text evidence="4">Homodimer.</text>
</comment>
<organism evidence="6 7">
    <name type="scientific">Caballeronia humi</name>
    <dbReference type="NCBI Taxonomy" id="326474"/>
    <lineage>
        <taxon>Bacteria</taxon>
        <taxon>Pseudomonadati</taxon>
        <taxon>Pseudomonadota</taxon>
        <taxon>Betaproteobacteria</taxon>
        <taxon>Burkholderiales</taxon>
        <taxon>Burkholderiaceae</taxon>
        <taxon>Caballeronia</taxon>
    </lineage>
</organism>
<comment type="function">
    <text evidence="4">Catalyzes the reductive methylation of 2'-deoxyuridine-5'-monophosphate (dUMP) to 2'-deoxythymidine-5'-monophosphate (dTMP) while utilizing 5,10-methylenetetrahydrofolate (mTHF) as the methyl donor and reductant in the reaction, yielding dihydrofolate (DHF) as a by-product. This enzymatic reaction provides an intracellular de novo source of dTMP, an essential precursor for DNA biosynthesis.</text>
</comment>
<sequence length="324" mass="36785">MKKYLELVRTILDTGSWQENRTGIRTISMPGAMLRFDLQQGFPAVTTKKLAFKSAIGEMVGFLRASKSAADFRALGCKVWDANANENPQWLANPYRQGPDDLGDVYGVQWREWPAYKVIDANAGGEQIADATNRGYQVVTSFVEGGREKVLLYKAIDQLRQCLDTIIENPADRRILFHAWNPAKLDEIALPACHLLYQFIPNVTKREISLCLYIRSNDVGLGTPFNLTEGAALLHLVGRLTGYTPRWFSYFIGDAHIYENQLEMLNEQLKREPFASPQLILSDRVPDYAKTGRYEPEWLEKIEPTDFALEGYRHHEALKAPMAV</sequence>
<keyword evidence="4" id="KW-0963">Cytoplasm</keyword>
<dbReference type="Gene3D" id="3.30.572.10">
    <property type="entry name" value="Thymidylate synthase/dCMP hydroxymethylase domain"/>
    <property type="match status" value="1"/>
</dbReference>
<dbReference type="InterPro" id="IPR036926">
    <property type="entry name" value="Thymidate_synth/dCMP_Mease_sf"/>
</dbReference>
<feature type="domain" description="Thymidylate synthase/dCMP hydroxymethylase" evidence="5">
    <location>
        <begin position="2"/>
        <end position="324"/>
    </location>
</feature>
<evidence type="ECO:0000256" key="4">
    <source>
        <dbReference type="HAMAP-Rule" id="MF_00008"/>
    </source>
</evidence>
<feature type="binding site" description="in other chain" evidence="4">
    <location>
        <position position="21"/>
    </location>
    <ligand>
        <name>dUMP</name>
        <dbReference type="ChEBI" id="CHEBI:246422"/>
        <note>ligand shared between dimeric partners</note>
    </ligand>
</feature>
<dbReference type="PRINTS" id="PR00108">
    <property type="entry name" value="THYMDSNTHASE"/>
</dbReference>